<evidence type="ECO:0000313" key="3">
    <source>
        <dbReference type="Proteomes" id="UP000192042"/>
    </source>
</evidence>
<dbReference type="InterPro" id="IPR009875">
    <property type="entry name" value="PilZ_domain"/>
</dbReference>
<sequence length="140" mass="15593">MSTRSRSSESTVHLKKTHALLDRRDAERAPLNYRVTYTTDNGSQVASGEGIVRELSKTGCKILSTDPLSVGVRLTLFLDFQDGKSPLCLVGAKVCWVEGNHFGVKFPTATPEERQRLQHVILKHLTRSGSPQQRTAFRIT</sequence>
<evidence type="ECO:0000259" key="1">
    <source>
        <dbReference type="Pfam" id="PF07238"/>
    </source>
</evidence>
<protein>
    <recommendedName>
        <fullName evidence="1">PilZ domain-containing protein</fullName>
    </recommendedName>
</protein>
<dbReference type="SUPFAM" id="SSF141371">
    <property type="entry name" value="PilZ domain-like"/>
    <property type="match status" value="1"/>
</dbReference>
<name>A0A1W1I1Z7_9BACT</name>
<gene>
    <name evidence="2" type="ORF">NSJP_0842</name>
</gene>
<dbReference type="EMBL" id="LT828648">
    <property type="protein sequence ID" value="SLM47014.1"/>
    <property type="molecule type" value="Genomic_DNA"/>
</dbReference>
<dbReference type="GO" id="GO:0035438">
    <property type="term" value="F:cyclic-di-GMP binding"/>
    <property type="evidence" value="ECO:0007669"/>
    <property type="project" value="InterPro"/>
</dbReference>
<proteinExistence type="predicted"/>
<dbReference type="Gene3D" id="2.40.10.220">
    <property type="entry name" value="predicted glycosyltransferase like domains"/>
    <property type="match status" value="1"/>
</dbReference>
<dbReference type="STRING" id="1325564.NSJP_0842"/>
<keyword evidence="3" id="KW-1185">Reference proteome</keyword>
<dbReference type="AlphaFoldDB" id="A0A1W1I1Z7"/>
<dbReference type="RefSeq" id="WP_172834138.1">
    <property type="nucleotide sequence ID" value="NZ_LT828648.1"/>
</dbReference>
<organism evidence="2 3">
    <name type="scientific">Nitrospira japonica</name>
    <dbReference type="NCBI Taxonomy" id="1325564"/>
    <lineage>
        <taxon>Bacteria</taxon>
        <taxon>Pseudomonadati</taxon>
        <taxon>Nitrospirota</taxon>
        <taxon>Nitrospiria</taxon>
        <taxon>Nitrospirales</taxon>
        <taxon>Nitrospiraceae</taxon>
        <taxon>Nitrospira</taxon>
    </lineage>
</organism>
<evidence type="ECO:0000313" key="2">
    <source>
        <dbReference type="EMBL" id="SLM47014.1"/>
    </source>
</evidence>
<dbReference type="KEGG" id="nja:NSJP_0842"/>
<feature type="domain" description="PilZ" evidence="1">
    <location>
        <begin position="22"/>
        <end position="121"/>
    </location>
</feature>
<dbReference type="Pfam" id="PF07238">
    <property type="entry name" value="PilZ"/>
    <property type="match status" value="1"/>
</dbReference>
<reference evidence="2 3" key="1">
    <citation type="submission" date="2017-03" db="EMBL/GenBank/DDBJ databases">
        <authorList>
            <person name="Afonso C.L."/>
            <person name="Miller P.J."/>
            <person name="Scott M.A."/>
            <person name="Spackman E."/>
            <person name="Goraichik I."/>
            <person name="Dimitrov K.M."/>
            <person name="Suarez D.L."/>
            <person name="Swayne D.E."/>
        </authorList>
    </citation>
    <scope>NUCLEOTIDE SEQUENCE [LARGE SCALE GENOMIC DNA]</scope>
    <source>
        <strain evidence="2">Genome sequencing of Nitrospira japonica strain NJ11</strain>
    </source>
</reference>
<dbReference type="Proteomes" id="UP000192042">
    <property type="component" value="Chromosome I"/>
</dbReference>
<accession>A0A1W1I1Z7</accession>